<dbReference type="InterPro" id="IPR023669">
    <property type="entry name" value="Ribosomal_uL1_arc"/>
</dbReference>
<dbReference type="KEGG" id="mpd:MCP_2077"/>
<dbReference type="Gene3D" id="3.30.190.20">
    <property type="match status" value="1"/>
</dbReference>
<comment type="similarity">
    <text evidence="1 11 12">Belongs to the universal ribosomal protein uL1 family.</text>
</comment>
<evidence type="ECO:0000256" key="12">
    <source>
        <dbReference type="RuleBase" id="RU000659"/>
    </source>
</evidence>
<name>D1Z0C7_METPS</name>
<dbReference type="Pfam" id="PF00687">
    <property type="entry name" value="Ribosomal_L1"/>
    <property type="match status" value="1"/>
</dbReference>
<dbReference type="InterPro" id="IPR016095">
    <property type="entry name" value="Ribosomal_uL1_3-a/b-sand"/>
</dbReference>
<evidence type="ECO:0000256" key="1">
    <source>
        <dbReference type="ARBA" id="ARBA00010531"/>
    </source>
</evidence>
<dbReference type="InterPro" id="IPR028364">
    <property type="entry name" value="Ribosomal_uL1/biogenesis"/>
</dbReference>
<evidence type="ECO:0000256" key="6">
    <source>
        <dbReference type="ARBA" id="ARBA00022845"/>
    </source>
</evidence>
<dbReference type="GO" id="GO:0006412">
    <property type="term" value="P:translation"/>
    <property type="evidence" value="ECO:0007669"/>
    <property type="project" value="UniProtKB-UniRule"/>
</dbReference>
<comment type="subunit">
    <text evidence="2 11">Part of the 50S ribosomal subunit.</text>
</comment>
<sequence length="213" mass="23436">MARKETVEAVKKALADKPKRNFTESVDLAINLKNIDLSQPKNRVDEEIILPAGRGRPVKVCVFAKGDVAINAEKAGADYVFPPEEIDKLGGDKVRAKKLAKEVNFFIAETAYMPAIGKRLGQVLGPRGKMPTPLPPQADVTVMVTRLKKAIKIRSKDRMTFHTIIGNETMQPEQIADNIDAILNRIEGKLEKGKMNIGSVYVKTTMGPAVKVM</sequence>
<dbReference type="PANTHER" id="PTHR36427">
    <property type="entry name" value="54S RIBOSOMAL PROTEIN L1, MITOCHONDRIAL"/>
    <property type="match status" value="1"/>
</dbReference>
<comment type="function">
    <text evidence="11">Binds directly to 23S rRNA. Probably involved in E site tRNA release.</text>
</comment>
<evidence type="ECO:0000256" key="3">
    <source>
        <dbReference type="ARBA" id="ARBA00022491"/>
    </source>
</evidence>
<dbReference type="GO" id="GO:0019843">
    <property type="term" value="F:rRNA binding"/>
    <property type="evidence" value="ECO:0007669"/>
    <property type="project" value="UniProtKB-UniRule"/>
</dbReference>
<dbReference type="Proteomes" id="UP000001882">
    <property type="component" value="Chromosome"/>
</dbReference>
<reference evidence="13 14" key="2">
    <citation type="journal article" date="2008" name="Int. J. Syst. Evol. Microbiol.">
        <title>Methanocella paludicola gen. nov., sp. nov., a methane-producing archaeon, the first isolate of the lineage 'Rice Cluster I', and proposal of the new archaeal order Methanocellales ord. nov.</title>
        <authorList>
            <person name="Sakai S."/>
            <person name="Imachi H."/>
            <person name="Hanada S."/>
            <person name="Ohashi A."/>
            <person name="Harada H."/>
            <person name="Kamagata Y."/>
        </authorList>
    </citation>
    <scope>NUCLEOTIDE SEQUENCE [LARGE SCALE GENOMIC DNA]</scope>
    <source>
        <strain evidence="14">DSM 17711 / JCM 13418 / NBRC 101707 / SANAE</strain>
    </source>
</reference>
<dbReference type="PANTHER" id="PTHR36427:SF3">
    <property type="entry name" value="LARGE RIBOSOMAL SUBUNIT PROTEIN UL1M"/>
    <property type="match status" value="1"/>
</dbReference>
<keyword evidence="3 11" id="KW-0678">Repressor</keyword>
<reference evidence="14" key="3">
    <citation type="journal article" date="2011" name="PLoS ONE">
        <title>Genome sequence of a mesophilic hydrogenotrophic methanogen Methanocella paludicola, the first cultivated representative of the order Methanocellales.</title>
        <authorList>
            <person name="Sakai S."/>
            <person name="Takaki Y."/>
            <person name="Shimamura S."/>
            <person name="Sekine M."/>
            <person name="Tajima T."/>
            <person name="Kosugi H."/>
            <person name="Ichikawa N."/>
            <person name="Tasumi E."/>
            <person name="Hiraki A.T."/>
            <person name="Shimizu A."/>
            <person name="Kato Y."/>
            <person name="Nishiko R."/>
            <person name="Mori K."/>
            <person name="Fujita N."/>
            <person name="Imachi H."/>
            <person name="Takai K."/>
        </authorList>
    </citation>
    <scope>NUCLEOTIDE SEQUENCE [LARGE SCALE GENOMIC DNA]</scope>
    <source>
        <strain evidence="14">DSM 17711 / JCM 13418 / NBRC 101707 / SANAE</strain>
    </source>
</reference>
<evidence type="ECO:0000256" key="8">
    <source>
        <dbReference type="ARBA" id="ARBA00022980"/>
    </source>
</evidence>
<reference evidence="13 14" key="1">
    <citation type="journal article" date="2007" name="Appl. Environ. Microbiol.">
        <title>Isolation of key methanogens for global methane emission from rice paddy fields: a novel isolate affiliated with the clone cluster rice cluster I.</title>
        <authorList>
            <person name="Sakai S."/>
            <person name="Imachi H."/>
            <person name="Sekiguchi Y."/>
            <person name="Ohashi A."/>
            <person name="Harada H."/>
            <person name="Kamagata Y."/>
        </authorList>
    </citation>
    <scope>NUCLEOTIDE SEQUENCE [LARGE SCALE GENOMIC DNA]</scope>
    <source>
        <strain evidence="14">DSM 17711 / JCM 13418 / NBRC 101707 / SANAE</strain>
    </source>
</reference>
<comment type="function">
    <text evidence="10">Probably involved in E site tRNA release. Binds directly to 23S rRNA.</text>
</comment>
<proteinExistence type="inferred from homology"/>
<comment type="function">
    <text evidence="11">Protein L1 is also a translational repressor protein, it controls the translation of its operon by binding to its mRNA.</text>
</comment>
<dbReference type="OrthoDB" id="10382at2157"/>
<accession>D1Z0C7</accession>
<dbReference type="PATRIC" id="fig|304371.9.peg.2121"/>
<dbReference type="FunFam" id="3.40.50.790:FF:000005">
    <property type="entry name" value="50S ribosomal protein L1"/>
    <property type="match status" value="1"/>
</dbReference>
<keyword evidence="6 11" id="KW-0810">Translation regulation</keyword>
<dbReference type="HAMAP" id="MF_01318_A">
    <property type="entry name" value="Ribosomal_uL1_A"/>
    <property type="match status" value="1"/>
</dbReference>
<dbReference type="STRING" id="304371.MCP_2077"/>
<evidence type="ECO:0000256" key="5">
    <source>
        <dbReference type="ARBA" id="ARBA00022730"/>
    </source>
</evidence>
<dbReference type="FunCoup" id="D1Z0C7">
    <property type="interactions" value="144"/>
</dbReference>
<dbReference type="InParanoid" id="D1Z0C7"/>
<dbReference type="GO" id="GO:0003735">
    <property type="term" value="F:structural constituent of ribosome"/>
    <property type="evidence" value="ECO:0007669"/>
    <property type="project" value="InterPro"/>
</dbReference>
<dbReference type="RefSeq" id="WP_012900823.1">
    <property type="nucleotide sequence ID" value="NC_013665.1"/>
</dbReference>
<dbReference type="NCBIfam" id="NF003244">
    <property type="entry name" value="PRK04203.1"/>
    <property type="match status" value="1"/>
</dbReference>
<dbReference type="AlphaFoldDB" id="D1Z0C7"/>
<dbReference type="PROSITE" id="PS01199">
    <property type="entry name" value="RIBOSOMAL_L1"/>
    <property type="match status" value="1"/>
</dbReference>
<organism evidence="13 14">
    <name type="scientific">Methanocella paludicola (strain DSM 17711 / JCM 13418 / NBRC 101707 / SANAE)</name>
    <dbReference type="NCBI Taxonomy" id="304371"/>
    <lineage>
        <taxon>Archaea</taxon>
        <taxon>Methanobacteriati</taxon>
        <taxon>Methanobacteriota</taxon>
        <taxon>Stenosarchaea group</taxon>
        <taxon>Methanomicrobia</taxon>
        <taxon>Methanocellales</taxon>
        <taxon>Methanocellaceae</taxon>
        <taxon>Methanocella</taxon>
    </lineage>
</organism>
<dbReference type="SUPFAM" id="SSF56808">
    <property type="entry name" value="Ribosomal protein L1"/>
    <property type="match status" value="1"/>
</dbReference>
<keyword evidence="7 11" id="KW-0694">RNA-binding</keyword>
<keyword evidence="5 11" id="KW-0699">rRNA-binding</keyword>
<keyword evidence="8 11" id="KW-0689">Ribosomal protein</keyword>
<dbReference type="CDD" id="cd00403">
    <property type="entry name" value="Ribosomal_L1"/>
    <property type="match status" value="1"/>
</dbReference>
<dbReference type="EMBL" id="AP011532">
    <property type="protein sequence ID" value="BAI62149.1"/>
    <property type="molecule type" value="Genomic_DNA"/>
</dbReference>
<keyword evidence="9 11" id="KW-0687">Ribonucleoprotein</keyword>
<keyword evidence="14" id="KW-1185">Reference proteome</keyword>
<dbReference type="PIRSF" id="PIRSF002155">
    <property type="entry name" value="Ribosomal_L1"/>
    <property type="match status" value="1"/>
</dbReference>
<dbReference type="eggNOG" id="arCOG04289">
    <property type="taxonomic scope" value="Archaea"/>
</dbReference>
<dbReference type="InterPro" id="IPR002143">
    <property type="entry name" value="Ribosomal_uL1"/>
</dbReference>
<evidence type="ECO:0000256" key="7">
    <source>
        <dbReference type="ARBA" id="ARBA00022884"/>
    </source>
</evidence>
<dbReference type="GO" id="GO:0015934">
    <property type="term" value="C:large ribosomal subunit"/>
    <property type="evidence" value="ECO:0007669"/>
    <property type="project" value="InterPro"/>
</dbReference>
<dbReference type="GO" id="GO:0000049">
    <property type="term" value="F:tRNA binding"/>
    <property type="evidence" value="ECO:0007669"/>
    <property type="project" value="UniProtKB-KW"/>
</dbReference>
<evidence type="ECO:0000313" key="13">
    <source>
        <dbReference type="EMBL" id="BAI62149.1"/>
    </source>
</evidence>
<gene>
    <name evidence="11" type="primary">rpl1</name>
    <name evidence="13" type="synonym">rpl1p</name>
    <name evidence="13" type="ordered locus">MCP_2077</name>
</gene>
<keyword evidence="4 11" id="KW-0820">tRNA-binding</keyword>
<dbReference type="Gene3D" id="3.40.50.790">
    <property type="match status" value="1"/>
</dbReference>
<dbReference type="GO" id="GO:0006417">
    <property type="term" value="P:regulation of translation"/>
    <property type="evidence" value="ECO:0007669"/>
    <property type="project" value="UniProtKB-KW"/>
</dbReference>
<protein>
    <recommendedName>
        <fullName evidence="11">Large ribosomal subunit protein uL1</fullName>
    </recommendedName>
</protein>
<dbReference type="GeneID" id="8683133"/>
<evidence type="ECO:0000256" key="11">
    <source>
        <dbReference type="HAMAP-Rule" id="MF_01318"/>
    </source>
</evidence>
<evidence type="ECO:0000313" key="14">
    <source>
        <dbReference type="Proteomes" id="UP000001882"/>
    </source>
</evidence>
<dbReference type="InterPro" id="IPR023674">
    <property type="entry name" value="Ribosomal_uL1-like"/>
</dbReference>
<evidence type="ECO:0000256" key="2">
    <source>
        <dbReference type="ARBA" id="ARBA00011838"/>
    </source>
</evidence>
<evidence type="ECO:0000256" key="9">
    <source>
        <dbReference type="ARBA" id="ARBA00023274"/>
    </source>
</evidence>
<dbReference type="InterPro" id="IPR023673">
    <property type="entry name" value="Ribosomal_uL1_CS"/>
</dbReference>
<evidence type="ECO:0000256" key="10">
    <source>
        <dbReference type="ARBA" id="ARBA00045545"/>
    </source>
</evidence>
<evidence type="ECO:0000256" key="4">
    <source>
        <dbReference type="ARBA" id="ARBA00022555"/>
    </source>
</evidence>